<dbReference type="RefSeq" id="WP_230868244.1">
    <property type="nucleotide sequence ID" value="NZ_CP046640.1"/>
</dbReference>
<reference evidence="1" key="1">
    <citation type="submission" date="2019-12" db="EMBL/GenBank/DDBJ databases">
        <authorList>
            <person name="zhang j."/>
            <person name="sun C.M."/>
        </authorList>
    </citation>
    <scope>NUCLEOTIDE SEQUENCE</scope>
    <source>
        <strain evidence="1">NS-1</strain>
    </source>
</reference>
<organism evidence="1 2">
    <name type="scientific">Iocasia fonsfrigidae</name>
    <dbReference type="NCBI Taxonomy" id="2682810"/>
    <lineage>
        <taxon>Bacteria</taxon>
        <taxon>Bacillati</taxon>
        <taxon>Bacillota</taxon>
        <taxon>Clostridia</taxon>
        <taxon>Halanaerobiales</taxon>
        <taxon>Halanaerobiaceae</taxon>
        <taxon>Iocasia</taxon>
    </lineage>
</organism>
<evidence type="ECO:0000313" key="2">
    <source>
        <dbReference type="Proteomes" id="UP000665020"/>
    </source>
</evidence>
<keyword evidence="2" id="KW-1185">Reference proteome</keyword>
<gene>
    <name evidence="1" type="ORF">GM661_00365</name>
</gene>
<proteinExistence type="predicted"/>
<dbReference type="AlphaFoldDB" id="A0A8A7KCB3"/>
<sequence length="56" mass="6218">MKENRKNTFCNDCCEDPETCGKDPLDCMKEKDAELYFRLYDGGGIGSYASTKGVVA</sequence>
<evidence type="ECO:0000313" key="1">
    <source>
        <dbReference type="EMBL" id="QTL96527.1"/>
    </source>
</evidence>
<dbReference type="Proteomes" id="UP000665020">
    <property type="component" value="Chromosome"/>
</dbReference>
<protein>
    <submittedName>
        <fullName evidence="1">Uncharacterized protein</fullName>
    </submittedName>
</protein>
<dbReference type="KEGG" id="ifn:GM661_00365"/>
<accession>A0A8A7KCB3</accession>
<dbReference type="EMBL" id="CP046640">
    <property type="protein sequence ID" value="QTL96527.1"/>
    <property type="molecule type" value="Genomic_DNA"/>
</dbReference>
<name>A0A8A7KCB3_9FIRM</name>